<reference evidence="2" key="1">
    <citation type="journal article" date="2021" name="PeerJ">
        <title>Extensive microbial diversity within the chicken gut microbiome revealed by metagenomics and culture.</title>
        <authorList>
            <person name="Gilroy R."/>
            <person name="Ravi A."/>
            <person name="Getino M."/>
            <person name="Pursley I."/>
            <person name="Horton D.L."/>
            <person name="Alikhan N.F."/>
            <person name="Baker D."/>
            <person name="Gharbi K."/>
            <person name="Hall N."/>
            <person name="Watson M."/>
            <person name="Adriaenssens E.M."/>
            <person name="Foster-Nyarko E."/>
            <person name="Jarju S."/>
            <person name="Secka A."/>
            <person name="Antonio M."/>
            <person name="Oren A."/>
            <person name="Chaudhuri R.R."/>
            <person name="La Ragione R."/>
            <person name="Hildebrand F."/>
            <person name="Pallen M.J."/>
        </authorList>
    </citation>
    <scope>NUCLEOTIDE SEQUENCE</scope>
    <source>
        <strain evidence="2">811</strain>
    </source>
</reference>
<sequence>MTGMEIAIVVVSILFVVVLVIAIAFKATMMAKQARRFNEEIRQIRESDKYLLDIVQNGKVVRIECRDVNAEVVGAKNEG</sequence>
<organism evidence="2 3">
    <name type="scientific">Candidatus Borkfalkia faecipullorum</name>
    <dbReference type="NCBI Taxonomy" id="2838510"/>
    <lineage>
        <taxon>Bacteria</taxon>
        <taxon>Bacillati</taxon>
        <taxon>Bacillota</taxon>
        <taxon>Clostridia</taxon>
        <taxon>Christensenellales</taxon>
        <taxon>Christensenellaceae</taxon>
        <taxon>Candidatus Borkfalkia</taxon>
    </lineage>
</organism>
<dbReference type="AlphaFoldDB" id="A0A9D1V7P8"/>
<evidence type="ECO:0000313" key="3">
    <source>
        <dbReference type="Proteomes" id="UP000824204"/>
    </source>
</evidence>
<keyword evidence="1" id="KW-0472">Membrane</keyword>
<keyword evidence="1" id="KW-1133">Transmembrane helix</keyword>
<evidence type="ECO:0000256" key="1">
    <source>
        <dbReference type="SAM" id="Phobius"/>
    </source>
</evidence>
<protein>
    <submittedName>
        <fullName evidence="2">Uncharacterized protein</fullName>
    </submittedName>
</protein>
<gene>
    <name evidence="2" type="ORF">H9741_03230</name>
</gene>
<dbReference type="Proteomes" id="UP000824204">
    <property type="component" value="Unassembled WGS sequence"/>
</dbReference>
<evidence type="ECO:0000313" key="2">
    <source>
        <dbReference type="EMBL" id="HIX07458.1"/>
    </source>
</evidence>
<feature type="transmembrane region" description="Helical" evidence="1">
    <location>
        <begin position="6"/>
        <end position="25"/>
    </location>
</feature>
<dbReference type="EMBL" id="DXFX01000043">
    <property type="protein sequence ID" value="HIX07458.1"/>
    <property type="molecule type" value="Genomic_DNA"/>
</dbReference>
<name>A0A9D1V7P8_9FIRM</name>
<reference evidence="2" key="2">
    <citation type="submission" date="2021-04" db="EMBL/GenBank/DDBJ databases">
        <authorList>
            <person name="Gilroy R."/>
        </authorList>
    </citation>
    <scope>NUCLEOTIDE SEQUENCE</scope>
    <source>
        <strain evidence="2">811</strain>
    </source>
</reference>
<accession>A0A9D1V7P8</accession>
<comment type="caution">
    <text evidence="2">The sequence shown here is derived from an EMBL/GenBank/DDBJ whole genome shotgun (WGS) entry which is preliminary data.</text>
</comment>
<proteinExistence type="predicted"/>
<keyword evidence="1" id="KW-0812">Transmembrane</keyword>